<evidence type="ECO:0000313" key="14">
    <source>
        <dbReference type="EMBL" id="ODN67969.1"/>
    </source>
</evidence>
<dbReference type="FunFam" id="1.20.120.1780:FF:000001">
    <property type="entry name" value="4-hydroxybenzoate octaprenyltransferase"/>
    <property type="match status" value="1"/>
</dbReference>
<evidence type="ECO:0000256" key="9">
    <source>
        <dbReference type="ARBA" id="ARBA00022842"/>
    </source>
</evidence>
<comment type="subcellular location">
    <subcellularLocation>
        <location evidence="12">Cell inner membrane</location>
        <topology evidence="12">Multi-pass membrane protein</topology>
    </subcellularLocation>
    <subcellularLocation>
        <location evidence="2">Membrane</location>
        <topology evidence="2">Multi-pass membrane protein</topology>
    </subcellularLocation>
</comment>
<dbReference type="InterPro" id="IPR044878">
    <property type="entry name" value="UbiA_sf"/>
</dbReference>
<keyword evidence="4 12" id="KW-1003">Cell membrane</keyword>
<feature type="transmembrane region" description="Helical" evidence="12">
    <location>
        <begin position="166"/>
        <end position="188"/>
    </location>
</feature>
<dbReference type="PATRIC" id="fig|291169.3.peg.482"/>
<keyword evidence="7 12" id="KW-0831">Ubiquinone biosynthesis</keyword>
<evidence type="ECO:0000256" key="11">
    <source>
        <dbReference type="ARBA" id="ARBA00023136"/>
    </source>
</evidence>
<sequence length="288" mass="32394">MTSLWSRLQPYWQLTRMNRPIGILLLLWPTLTALWIAAGGLPDIKILLIFIAGVVLMRAAGCAINDYADRHIDGQVWRTENRPLATGALTAKQAVLTFVSLALVAFILVLQLNSFTIALSLIAVLLAAIYPFMKRFTYLPQLVLGMAFGWAIPMAFAAQTNTLPSIVWWLFVANIVWTTMYDTFYAMADREDDLQAGVKSTAILFGRNDLLIQALLQLGFLLIMILIGLQLQLSMVFYLVLLIAAMLFIYQLRLSKDRERNACLQAFLNNNWVGAVVFFSIVLHYSLV</sequence>
<dbReference type="FunFam" id="1.10.357.140:FF:000002">
    <property type="entry name" value="4-hydroxybenzoate octaprenyltransferase"/>
    <property type="match status" value="1"/>
</dbReference>
<keyword evidence="6 12" id="KW-0808">Transferase</keyword>
<gene>
    <name evidence="12 14" type="primary">ubiA</name>
    <name evidence="14" type="ORF">A9E74_00475</name>
</gene>
<dbReference type="UniPathway" id="UPA00232"/>
<evidence type="ECO:0000256" key="3">
    <source>
        <dbReference type="ARBA" id="ARBA00005985"/>
    </source>
</evidence>
<evidence type="ECO:0000256" key="7">
    <source>
        <dbReference type="ARBA" id="ARBA00022688"/>
    </source>
</evidence>
<evidence type="ECO:0000256" key="8">
    <source>
        <dbReference type="ARBA" id="ARBA00022692"/>
    </source>
</evidence>
<keyword evidence="11 12" id="KW-0472">Membrane</keyword>
<keyword evidence="5 12" id="KW-0997">Cell inner membrane</keyword>
<evidence type="ECO:0000256" key="2">
    <source>
        <dbReference type="ARBA" id="ARBA00004141"/>
    </source>
</evidence>
<dbReference type="InterPro" id="IPR006370">
    <property type="entry name" value="HB_polyprenyltransferase-like"/>
</dbReference>
<dbReference type="Proteomes" id="UP000094379">
    <property type="component" value="Unassembled WGS sequence"/>
</dbReference>
<dbReference type="Gene3D" id="1.10.357.140">
    <property type="entry name" value="UbiA prenyltransferase"/>
    <property type="match status" value="1"/>
</dbReference>
<dbReference type="Gene3D" id="1.20.120.1780">
    <property type="entry name" value="UbiA prenyltransferase"/>
    <property type="match status" value="1"/>
</dbReference>
<dbReference type="PANTHER" id="PTHR11048">
    <property type="entry name" value="PRENYLTRANSFERASES"/>
    <property type="match status" value="1"/>
</dbReference>
<dbReference type="InterPro" id="IPR000537">
    <property type="entry name" value="UbiA_prenyltransferase"/>
</dbReference>
<evidence type="ECO:0000256" key="4">
    <source>
        <dbReference type="ARBA" id="ARBA00022475"/>
    </source>
</evidence>
<feature type="transmembrane region" description="Helical" evidence="12">
    <location>
        <begin position="266"/>
        <end position="287"/>
    </location>
</feature>
<keyword evidence="15" id="KW-1185">Reference proteome</keyword>
<feature type="transmembrane region" description="Helical" evidence="12">
    <location>
        <begin position="21"/>
        <end position="38"/>
    </location>
</feature>
<dbReference type="PROSITE" id="PS00943">
    <property type="entry name" value="UBIA"/>
    <property type="match status" value="1"/>
</dbReference>
<dbReference type="GO" id="GO:0008412">
    <property type="term" value="F:4-hydroxybenzoate polyprenyltransferase activity"/>
    <property type="evidence" value="ECO:0007669"/>
    <property type="project" value="UniProtKB-UniRule"/>
</dbReference>
<comment type="similarity">
    <text evidence="3 12">Belongs to the UbiA prenyltransferase family.</text>
</comment>
<dbReference type="HAMAP" id="MF_01635">
    <property type="entry name" value="UbiA"/>
    <property type="match status" value="1"/>
</dbReference>
<dbReference type="InterPro" id="IPR030470">
    <property type="entry name" value="UbiA_prenylTrfase_CS"/>
</dbReference>
<name>A0A1E3GV74_9GAMM</name>
<keyword evidence="9 12" id="KW-0460">Magnesium</keyword>
<keyword evidence="8 12" id="KW-0812">Transmembrane</keyword>
<evidence type="ECO:0000256" key="13">
    <source>
        <dbReference type="NCBIfam" id="TIGR01474"/>
    </source>
</evidence>
<comment type="catalytic activity">
    <reaction evidence="12">
        <text>all-trans-octaprenyl diphosphate + 4-hydroxybenzoate = 4-hydroxy-3-(all-trans-octaprenyl)benzoate + diphosphate</text>
        <dbReference type="Rhea" id="RHEA:27782"/>
        <dbReference type="ChEBI" id="CHEBI:1617"/>
        <dbReference type="ChEBI" id="CHEBI:17879"/>
        <dbReference type="ChEBI" id="CHEBI:33019"/>
        <dbReference type="ChEBI" id="CHEBI:57711"/>
        <dbReference type="EC" id="2.5.1.39"/>
    </reaction>
</comment>
<evidence type="ECO:0000256" key="12">
    <source>
        <dbReference type="HAMAP-Rule" id="MF_01635"/>
    </source>
</evidence>
<dbReference type="PANTHER" id="PTHR11048:SF28">
    <property type="entry name" value="4-HYDROXYBENZOATE POLYPRENYLTRANSFERASE, MITOCHONDRIAL"/>
    <property type="match status" value="1"/>
</dbReference>
<dbReference type="GO" id="GO:0005886">
    <property type="term" value="C:plasma membrane"/>
    <property type="evidence" value="ECO:0007669"/>
    <property type="project" value="UniProtKB-SubCell"/>
</dbReference>
<dbReference type="GO" id="GO:0006744">
    <property type="term" value="P:ubiquinone biosynthetic process"/>
    <property type="evidence" value="ECO:0007669"/>
    <property type="project" value="UniProtKB-UniRule"/>
</dbReference>
<dbReference type="RefSeq" id="WP_069295043.1">
    <property type="nucleotide sequence ID" value="NZ_MCRI01000002.1"/>
</dbReference>
<evidence type="ECO:0000313" key="15">
    <source>
        <dbReference type="Proteomes" id="UP000094379"/>
    </source>
</evidence>
<feature type="transmembrane region" description="Helical" evidence="12">
    <location>
        <begin position="142"/>
        <end position="160"/>
    </location>
</feature>
<protein>
    <recommendedName>
        <fullName evidence="12 13">4-hydroxybenzoate octaprenyltransferase</fullName>
        <ecNumber evidence="12 13">2.5.1.39</ecNumber>
    </recommendedName>
    <alternativeName>
        <fullName evidence="12">4-HB polyprenyltransferase</fullName>
    </alternativeName>
</protein>
<feature type="transmembrane region" description="Helical" evidence="12">
    <location>
        <begin position="115"/>
        <end position="133"/>
    </location>
</feature>
<dbReference type="STRING" id="291169.A9E74_00475"/>
<dbReference type="Pfam" id="PF01040">
    <property type="entry name" value="UbiA"/>
    <property type="match status" value="1"/>
</dbReference>
<reference evidence="14 15" key="1">
    <citation type="submission" date="2016-07" db="EMBL/GenBank/DDBJ databases">
        <title>Draft Genome Sequence of Methylophaga muralis Bur 1.</title>
        <authorList>
            <person name="Vasilenko O.V."/>
            <person name="Doronina N.V."/>
            <person name="Shmareva M.N."/>
            <person name="Tarlachkov S.V."/>
            <person name="Mustakhimov I."/>
            <person name="Trotsenko Y.A."/>
        </authorList>
    </citation>
    <scope>NUCLEOTIDE SEQUENCE [LARGE SCALE GENOMIC DNA]</scope>
    <source>
        <strain evidence="14 15">Bur 1</strain>
    </source>
</reference>
<comment type="pathway">
    <text evidence="12">Cofactor biosynthesis; ubiquinone biosynthesis.</text>
</comment>
<comment type="cofactor">
    <cofactor evidence="1 12">
        <name>Mg(2+)</name>
        <dbReference type="ChEBI" id="CHEBI:18420"/>
    </cofactor>
</comment>
<feature type="transmembrane region" description="Helical" evidence="12">
    <location>
        <begin position="209"/>
        <end position="229"/>
    </location>
</feature>
<organism evidence="14 15">
    <name type="scientific">Methylophaga muralis</name>
    <dbReference type="NCBI Taxonomy" id="291169"/>
    <lineage>
        <taxon>Bacteria</taxon>
        <taxon>Pseudomonadati</taxon>
        <taxon>Pseudomonadota</taxon>
        <taxon>Gammaproteobacteria</taxon>
        <taxon>Thiotrichales</taxon>
        <taxon>Piscirickettsiaceae</taxon>
        <taxon>Methylophaga</taxon>
    </lineage>
</organism>
<proteinExistence type="inferred from homology"/>
<comment type="caution">
    <text evidence="14">The sequence shown here is derived from an EMBL/GenBank/DDBJ whole genome shotgun (WGS) entry which is preliminary data.</text>
</comment>
<evidence type="ECO:0000256" key="10">
    <source>
        <dbReference type="ARBA" id="ARBA00022989"/>
    </source>
</evidence>
<dbReference type="EC" id="2.5.1.39" evidence="12 13"/>
<dbReference type="AlphaFoldDB" id="A0A1E3GV74"/>
<feature type="transmembrane region" description="Helical" evidence="12">
    <location>
        <begin position="89"/>
        <end position="109"/>
    </location>
</feature>
<feature type="transmembrane region" description="Helical" evidence="12">
    <location>
        <begin position="44"/>
        <end position="68"/>
    </location>
</feature>
<keyword evidence="10 12" id="KW-1133">Transmembrane helix</keyword>
<dbReference type="CDD" id="cd13959">
    <property type="entry name" value="PT_UbiA_COQ2"/>
    <property type="match status" value="1"/>
</dbReference>
<dbReference type="InterPro" id="IPR039653">
    <property type="entry name" value="Prenyltransferase"/>
</dbReference>
<evidence type="ECO:0000256" key="6">
    <source>
        <dbReference type="ARBA" id="ARBA00022679"/>
    </source>
</evidence>
<evidence type="ECO:0000256" key="5">
    <source>
        <dbReference type="ARBA" id="ARBA00022519"/>
    </source>
</evidence>
<dbReference type="EMBL" id="MCRI01000002">
    <property type="protein sequence ID" value="ODN67969.1"/>
    <property type="molecule type" value="Genomic_DNA"/>
</dbReference>
<evidence type="ECO:0000256" key="1">
    <source>
        <dbReference type="ARBA" id="ARBA00001946"/>
    </source>
</evidence>
<accession>A0A1E3GV74</accession>
<feature type="transmembrane region" description="Helical" evidence="12">
    <location>
        <begin position="235"/>
        <end position="254"/>
    </location>
</feature>
<dbReference type="NCBIfam" id="TIGR01474">
    <property type="entry name" value="ubiA_proteo"/>
    <property type="match status" value="1"/>
</dbReference>
<comment type="function">
    <text evidence="12">Catalyzes the prenylation of para-hydroxybenzoate (PHB) with an all-trans polyprenyl group. Mediates the second step in the final reaction sequence of ubiquinone-8 (UQ-8) biosynthesis, which is the condensation of the polyisoprenoid side chain with PHB, generating the first membrane-bound Q intermediate 3-octaprenyl-4-hydroxybenzoate.</text>
</comment>